<name>A0AAU2HDX0_9ACTN</name>
<keyword evidence="1" id="KW-1133">Transmembrane helix</keyword>
<dbReference type="AlphaFoldDB" id="A0AAU2HDX0"/>
<feature type="transmembrane region" description="Helical" evidence="1">
    <location>
        <begin position="124"/>
        <end position="145"/>
    </location>
</feature>
<organism evidence="2">
    <name type="scientific">Streptomyces sp. NBC_00060</name>
    <dbReference type="NCBI Taxonomy" id="2975636"/>
    <lineage>
        <taxon>Bacteria</taxon>
        <taxon>Bacillati</taxon>
        <taxon>Actinomycetota</taxon>
        <taxon>Actinomycetes</taxon>
        <taxon>Kitasatosporales</taxon>
        <taxon>Streptomycetaceae</taxon>
        <taxon>Streptomyces</taxon>
    </lineage>
</organism>
<keyword evidence="1" id="KW-0472">Membrane</keyword>
<keyword evidence="1" id="KW-0812">Transmembrane</keyword>
<protein>
    <submittedName>
        <fullName evidence="2">Uncharacterized protein</fullName>
    </submittedName>
</protein>
<evidence type="ECO:0000256" key="1">
    <source>
        <dbReference type="SAM" id="Phobius"/>
    </source>
</evidence>
<accession>A0AAU2HDX0</accession>
<dbReference type="EMBL" id="CP108253">
    <property type="protein sequence ID" value="WTU45089.1"/>
    <property type="molecule type" value="Genomic_DNA"/>
</dbReference>
<proteinExistence type="predicted"/>
<evidence type="ECO:0000313" key="2">
    <source>
        <dbReference type="EMBL" id="WTU45089.1"/>
    </source>
</evidence>
<gene>
    <name evidence="2" type="ORF">OHV25_38770</name>
</gene>
<reference evidence="2" key="1">
    <citation type="submission" date="2022-10" db="EMBL/GenBank/DDBJ databases">
        <title>The complete genomes of actinobacterial strains from the NBC collection.</title>
        <authorList>
            <person name="Joergensen T.S."/>
            <person name="Alvarez Arevalo M."/>
            <person name="Sterndorff E.B."/>
            <person name="Faurdal D."/>
            <person name="Vuksanovic O."/>
            <person name="Mourched A.-S."/>
            <person name="Charusanti P."/>
            <person name="Shaw S."/>
            <person name="Blin K."/>
            <person name="Weber T."/>
        </authorList>
    </citation>
    <scope>NUCLEOTIDE SEQUENCE</scope>
    <source>
        <strain evidence="2">NBC_00060</strain>
    </source>
</reference>
<sequence length="331" mass="34781">MLEIFTQMADGTAVAAGTGVGQAVSDVVRERLATTDRGRTAMRAVADGHRDPDTVSELRTLLQAAVDSDPDFARRLSEAMAGPRPVDVPRSTTHSITFEGTTVRGRNTISLGPVTFNNTRNTRFSLLAAALALIALVAISIYGGARMITGDGPGQNQAVTALNSDSLHQVLPTHGSLPAKWTQPKPAETLTAAQGPGLIVAASADYLMGTPEAEVSFMAAACINAEKAHEFFNAVKKSHDGSGRAEADGLTVPMPKIGDEQWAVTGPATQDRPGGGFITLRVGTIVLSIQGTDTDRQSFATSRLEVLAKMMAERAQQAQNGQTPSAYVRDA</sequence>